<proteinExistence type="predicted"/>
<dbReference type="SMART" id="SM00355">
    <property type="entry name" value="ZnF_C2H2"/>
    <property type="match status" value="3"/>
</dbReference>
<keyword evidence="10" id="KW-1185">Reference proteome</keyword>
<comment type="subcellular location">
    <subcellularLocation>
        <location evidence="1">Nucleus</location>
    </subcellularLocation>
</comment>
<keyword evidence="2" id="KW-0479">Metal-binding</keyword>
<dbReference type="Gene3D" id="3.30.160.60">
    <property type="entry name" value="Classic Zinc Finger"/>
    <property type="match status" value="1"/>
</dbReference>
<evidence type="ECO:0000256" key="3">
    <source>
        <dbReference type="ARBA" id="ARBA00022737"/>
    </source>
</evidence>
<evidence type="ECO:0000259" key="8">
    <source>
        <dbReference type="PROSITE" id="PS50157"/>
    </source>
</evidence>
<gene>
    <name evidence="9" type="ORF">NQ318_005386</name>
</gene>
<reference evidence="9" key="1">
    <citation type="journal article" date="2023" name="Insect Mol. Biol.">
        <title>Genome sequencing provides insights into the evolution of gene families encoding plant cell wall-degrading enzymes in longhorned beetles.</title>
        <authorList>
            <person name="Shin N.R."/>
            <person name="Okamura Y."/>
            <person name="Kirsch R."/>
            <person name="Pauchet Y."/>
        </authorList>
    </citation>
    <scope>NUCLEOTIDE SEQUENCE</scope>
    <source>
        <strain evidence="9">AMC_N1</strain>
    </source>
</reference>
<evidence type="ECO:0000313" key="10">
    <source>
        <dbReference type="Proteomes" id="UP001162162"/>
    </source>
</evidence>
<evidence type="ECO:0000256" key="5">
    <source>
        <dbReference type="ARBA" id="ARBA00022833"/>
    </source>
</evidence>
<evidence type="ECO:0000256" key="2">
    <source>
        <dbReference type="ARBA" id="ARBA00022723"/>
    </source>
</evidence>
<comment type="caution">
    <text evidence="9">The sequence shown here is derived from an EMBL/GenBank/DDBJ whole genome shotgun (WGS) entry which is preliminary data.</text>
</comment>
<dbReference type="GO" id="GO:0000981">
    <property type="term" value="F:DNA-binding transcription factor activity, RNA polymerase II-specific"/>
    <property type="evidence" value="ECO:0007669"/>
    <property type="project" value="TreeGrafter"/>
</dbReference>
<dbReference type="PROSITE" id="PS50157">
    <property type="entry name" value="ZINC_FINGER_C2H2_2"/>
    <property type="match status" value="2"/>
</dbReference>
<dbReference type="InterPro" id="IPR036236">
    <property type="entry name" value="Znf_C2H2_sf"/>
</dbReference>
<evidence type="ECO:0000256" key="6">
    <source>
        <dbReference type="ARBA" id="ARBA00023242"/>
    </source>
</evidence>
<dbReference type="FunFam" id="3.30.160.60:FF:000446">
    <property type="entry name" value="Zinc finger protein"/>
    <property type="match status" value="1"/>
</dbReference>
<sequence>MSLRSHLIHDHGVRDSDLNQIIQAVIYYSNTDKSKNMKEKQYGKQNIRKILRNDDASSGAENFDSLAPDSCEDVPQQKQESKTVVLPQFDISQNRSEKMFNSLMKQPNPVTNATSAGEKFSFWKPLISHLWRLHKIDMDLYACDKCEYKTYSLAKLNSIHKLIHSEVRGYACDICNKAFKNAKQLRNHKMTHKNKIDKLLHTCEACQRRFSDKRQLRVHMDVVHKKIRRTCATIAGTRGPPGVP</sequence>
<dbReference type="EMBL" id="JAPWTK010000035">
    <property type="protein sequence ID" value="KAJ8955841.1"/>
    <property type="molecule type" value="Genomic_DNA"/>
</dbReference>
<dbReference type="Pfam" id="PF00096">
    <property type="entry name" value="zf-C2H2"/>
    <property type="match status" value="2"/>
</dbReference>
<dbReference type="GO" id="GO:0005634">
    <property type="term" value="C:nucleus"/>
    <property type="evidence" value="ECO:0007669"/>
    <property type="project" value="UniProtKB-SubCell"/>
</dbReference>
<evidence type="ECO:0000313" key="9">
    <source>
        <dbReference type="EMBL" id="KAJ8955841.1"/>
    </source>
</evidence>
<dbReference type="Proteomes" id="UP001162162">
    <property type="component" value="Unassembled WGS sequence"/>
</dbReference>
<keyword evidence="6" id="KW-0539">Nucleus</keyword>
<evidence type="ECO:0000256" key="1">
    <source>
        <dbReference type="ARBA" id="ARBA00004123"/>
    </source>
</evidence>
<keyword evidence="3" id="KW-0677">Repeat</keyword>
<dbReference type="SUPFAM" id="SSF57667">
    <property type="entry name" value="beta-beta-alpha zinc fingers"/>
    <property type="match status" value="1"/>
</dbReference>
<dbReference type="AlphaFoldDB" id="A0AAV8YW72"/>
<evidence type="ECO:0000256" key="4">
    <source>
        <dbReference type="ARBA" id="ARBA00022771"/>
    </source>
</evidence>
<dbReference type="PANTHER" id="PTHR24394">
    <property type="entry name" value="ZINC FINGER PROTEIN"/>
    <property type="match status" value="1"/>
</dbReference>
<keyword evidence="4 7" id="KW-0863">Zinc-finger</keyword>
<keyword evidence="5" id="KW-0862">Zinc</keyword>
<dbReference type="PROSITE" id="PS00028">
    <property type="entry name" value="ZINC_FINGER_C2H2_1"/>
    <property type="match status" value="2"/>
</dbReference>
<dbReference type="InterPro" id="IPR013087">
    <property type="entry name" value="Znf_C2H2_type"/>
</dbReference>
<feature type="domain" description="C2H2-type" evidence="8">
    <location>
        <begin position="170"/>
        <end position="197"/>
    </location>
</feature>
<dbReference type="GO" id="GO:0008270">
    <property type="term" value="F:zinc ion binding"/>
    <property type="evidence" value="ECO:0007669"/>
    <property type="project" value="UniProtKB-KW"/>
</dbReference>
<feature type="domain" description="C2H2-type" evidence="8">
    <location>
        <begin position="201"/>
        <end position="229"/>
    </location>
</feature>
<accession>A0AAV8YW72</accession>
<dbReference type="PANTHER" id="PTHR24394:SF29">
    <property type="entry name" value="MYONEURIN"/>
    <property type="match status" value="1"/>
</dbReference>
<protein>
    <recommendedName>
        <fullName evidence="8">C2H2-type domain-containing protein</fullName>
    </recommendedName>
</protein>
<organism evidence="9 10">
    <name type="scientific">Aromia moschata</name>
    <dbReference type="NCBI Taxonomy" id="1265417"/>
    <lineage>
        <taxon>Eukaryota</taxon>
        <taxon>Metazoa</taxon>
        <taxon>Ecdysozoa</taxon>
        <taxon>Arthropoda</taxon>
        <taxon>Hexapoda</taxon>
        <taxon>Insecta</taxon>
        <taxon>Pterygota</taxon>
        <taxon>Neoptera</taxon>
        <taxon>Endopterygota</taxon>
        <taxon>Coleoptera</taxon>
        <taxon>Polyphaga</taxon>
        <taxon>Cucujiformia</taxon>
        <taxon>Chrysomeloidea</taxon>
        <taxon>Cerambycidae</taxon>
        <taxon>Cerambycinae</taxon>
        <taxon>Callichromatini</taxon>
        <taxon>Aromia</taxon>
    </lineage>
</organism>
<evidence type="ECO:0000256" key="7">
    <source>
        <dbReference type="PROSITE-ProRule" id="PRU00042"/>
    </source>
</evidence>
<name>A0AAV8YW72_9CUCU</name>